<comment type="pathway">
    <text evidence="11">Phospholipid metabolism; phosphatidylethanolamine biosynthesis; phosphatidylethanolamine from CDP-diacylglycerol: step 2/2.</text>
</comment>
<comment type="function">
    <text evidence="11">Catalyzes the formation of phosphatidylethanolamine (PtdEtn) from phosphatidylserine (PtdSer).</text>
</comment>
<keyword evidence="7 11" id="KW-0594">Phospholipid biosynthesis</keyword>
<keyword evidence="12" id="KW-1133">Transmembrane helix</keyword>
<evidence type="ECO:0000256" key="5">
    <source>
        <dbReference type="ARBA" id="ARBA00023136"/>
    </source>
</evidence>
<evidence type="ECO:0000256" key="9">
    <source>
        <dbReference type="ARBA" id="ARBA00023264"/>
    </source>
</evidence>
<dbReference type="InterPro" id="IPR003817">
    <property type="entry name" value="PS_Dcarbxylase"/>
</dbReference>
<evidence type="ECO:0000256" key="10">
    <source>
        <dbReference type="ARBA" id="ARBA00023317"/>
    </source>
</evidence>
<organism evidence="13 14">
    <name type="scientific">Seleniivibrio woodruffii</name>
    <dbReference type="NCBI Taxonomy" id="1078050"/>
    <lineage>
        <taxon>Bacteria</taxon>
        <taxon>Pseudomonadati</taxon>
        <taxon>Deferribacterota</taxon>
        <taxon>Deferribacteres</taxon>
        <taxon>Deferribacterales</taxon>
        <taxon>Geovibrionaceae</taxon>
        <taxon>Seleniivibrio</taxon>
    </lineage>
</organism>
<evidence type="ECO:0000256" key="3">
    <source>
        <dbReference type="ARBA" id="ARBA00022793"/>
    </source>
</evidence>
<dbReference type="EC" id="4.1.1.65" evidence="11"/>
<evidence type="ECO:0000256" key="11">
    <source>
        <dbReference type="HAMAP-Rule" id="MF_00664"/>
    </source>
</evidence>
<accession>A0A4R1KCG7</accession>
<dbReference type="NCBIfam" id="NF003685">
    <property type="entry name" value="PRK05305.2-5"/>
    <property type="match status" value="1"/>
</dbReference>
<comment type="caution">
    <text evidence="13">The sequence shown here is derived from an EMBL/GenBank/DDBJ whole genome shotgun (WGS) entry which is preliminary data.</text>
</comment>
<dbReference type="GO" id="GO:0005886">
    <property type="term" value="C:plasma membrane"/>
    <property type="evidence" value="ECO:0007669"/>
    <property type="project" value="UniProtKB-SubCell"/>
</dbReference>
<comment type="caution">
    <text evidence="11">Lacks conserved residue(s) required for the propagation of feature annotation.</text>
</comment>
<keyword evidence="8 11" id="KW-0456">Lyase</keyword>
<sequence>MIAKEGFPFVLGSLAVFLVLVIFPVKLIIVVVAVFCAFCMWFFRDPERSIPPFKDVIVSPADGKVIEVFPIEHNGETVTKISIFMNVFNVHVNRMPITGKILSVRHMDGKFLPADKPEASYENEQNIIEIESEYGNITVKQIAGLIARRTVCYAKEGELLPIGDRLGIIKFSSRLEVFVPKGFDISLKNGDIVKAGESIIAKYAGA</sequence>
<dbReference type="RefSeq" id="WP_415238568.1">
    <property type="nucleotide sequence ID" value="NZ_JAJUHT010000014.1"/>
</dbReference>
<keyword evidence="1 11" id="KW-1003">Cell membrane</keyword>
<keyword evidence="3 11" id="KW-0210">Decarboxylase</keyword>
<feature type="transmembrane region" description="Helical" evidence="12">
    <location>
        <begin position="14"/>
        <end position="43"/>
    </location>
</feature>
<feature type="active site" description="Schiff-base intermediate with substrate; via pyruvic acid" evidence="11">
    <location>
        <position position="173"/>
    </location>
</feature>
<dbReference type="Proteomes" id="UP000294614">
    <property type="component" value="Unassembled WGS sequence"/>
</dbReference>
<keyword evidence="6 11" id="KW-0865">Zymogen</keyword>
<comment type="PTM">
    <text evidence="11">Is synthesized initially as an inactive proenzyme. Formation of the active enzyme involves a self-maturation process in which the active site pyruvoyl group is generated from an internal serine residue via an autocatalytic post-translational modification. Two non-identical subunits are generated from the proenzyme in this reaction, and the pyruvate is formed at the N-terminus of the alpha chain, which is derived from the carboxyl end of the proenzyme. The post-translation cleavage follows an unusual pathway, termed non-hydrolytic serinolysis, in which the side chain hydroxyl group of the serine supplies its oxygen atom to form the C-terminus of the beta chain, while the remainder of the serine residue undergoes an oxidative deamination to produce ammonia and the pyruvoyl prosthetic group on the alpha chain.</text>
</comment>
<name>A0A4R1KCG7_9BACT</name>
<evidence type="ECO:0000256" key="8">
    <source>
        <dbReference type="ARBA" id="ARBA00023239"/>
    </source>
</evidence>
<dbReference type="Pfam" id="PF02666">
    <property type="entry name" value="PS_Dcarbxylase"/>
    <property type="match status" value="1"/>
</dbReference>
<evidence type="ECO:0000256" key="4">
    <source>
        <dbReference type="ARBA" id="ARBA00023098"/>
    </source>
</evidence>
<keyword evidence="2 11" id="KW-0444">Lipid biosynthesis</keyword>
<dbReference type="EMBL" id="SMGG01000003">
    <property type="protein sequence ID" value="TCK62288.1"/>
    <property type="molecule type" value="Genomic_DNA"/>
</dbReference>
<keyword evidence="12" id="KW-0812">Transmembrane</keyword>
<dbReference type="AlphaFoldDB" id="A0A4R1KCG7"/>
<comment type="cofactor">
    <cofactor evidence="11">
        <name>pyruvate</name>
        <dbReference type="ChEBI" id="CHEBI:15361"/>
    </cofactor>
    <text evidence="11">Binds 1 pyruvoyl group covalently per subunit.</text>
</comment>
<feature type="modified residue" description="Pyruvic acid (Ser); by autocatalysis" evidence="11">
    <location>
        <position position="173"/>
    </location>
</feature>
<evidence type="ECO:0000256" key="12">
    <source>
        <dbReference type="SAM" id="Phobius"/>
    </source>
</evidence>
<dbReference type="GO" id="GO:0006646">
    <property type="term" value="P:phosphatidylethanolamine biosynthetic process"/>
    <property type="evidence" value="ECO:0007669"/>
    <property type="project" value="UniProtKB-UniRule"/>
</dbReference>
<protein>
    <recommendedName>
        <fullName evidence="11">Phosphatidylserine decarboxylase proenzyme</fullName>
        <ecNumber evidence="11">4.1.1.65</ecNumber>
    </recommendedName>
    <component>
        <recommendedName>
            <fullName evidence="11">Phosphatidylserine decarboxylase alpha chain</fullName>
        </recommendedName>
    </component>
    <component>
        <recommendedName>
            <fullName evidence="11">Phosphatidylserine decarboxylase beta chain</fullName>
        </recommendedName>
    </component>
</protein>
<dbReference type="NCBIfam" id="NF003678">
    <property type="entry name" value="PRK05305.1-2"/>
    <property type="match status" value="1"/>
</dbReference>
<proteinExistence type="inferred from homology"/>
<feature type="chain" id="PRO_5023337371" description="Phosphatidylserine decarboxylase beta chain" evidence="11">
    <location>
        <begin position="1"/>
        <end position="172"/>
    </location>
</feature>
<evidence type="ECO:0000256" key="6">
    <source>
        <dbReference type="ARBA" id="ARBA00023145"/>
    </source>
</evidence>
<comment type="subunit">
    <text evidence="11">Heterodimer of a large membrane-associated beta subunit and a small pyruvoyl-containing alpha subunit.</text>
</comment>
<feature type="chain" id="PRO_5023337372" description="Phosphatidylserine decarboxylase alpha chain" evidence="11">
    <location>
        <begin position="173"/>
        <end position="206"/>
    </location>
</feature>
<keyword evidence="10 11" id="KW-0670">Pyruvate</keyword>
<keyword evidence="9 11" id="KW-1208">Phospholipid metabolism</keyword>
<evidence type="ECO:0000256" key="1">
    <source>
        <dbReference type="ARBA" id="ARBA00022475"/>
    </source>
</evidence>
<comment type="similarity">
    <text evidence="11">Belongs to the phosphatidylserine decarboxylase family. PSD-A subfamily.</text>
</comment>
<gene>
    <name evidence="11" type="primary">psd</name>
    <name evidence="13" type="ORF">C8D98_0810</name>
</gene>
<reference evidence="13 14" key="1">
    <citation type="submission" date="2019-03" db="EMBL/GenBank/DDBJ databases">
        <title>Genomic Encyclopedia of Type Strains, Phase IV (KMG-IV): sequencing the most valuable type-strain genomes for metagenomic binning, comparative biology and taxonomic classification.</title>
        <authorList>
            <person name="Goeker M."/>
        </authorList>
    </citation>
    <scope>NUCLEOTIDE SEQUENCE [LARGE SCALE GENOMIC DNA]</scope>
    <source>
        <strain evidence="13 14">DSM 24984</strain>
    </source>
</reference>
<evidence type="ECO:0000313" key="14">
    <source>
        <dbReference type="Proteomes" id="UP000294614"/>
    </source>
</evidence>
<evidence type="ECO:0000256" key="2">
    <source>
        <dbReference type="ARBA" id="ARBA00022516"/>
    </source>
</evidence>
<keyword evidence="5 11" id="KW-0472">Membrane</keyword>
<evidence type="ECO:0000313" key="13">
    <source>
        <dbReference type="EMBL" id="TCK62288.1"/>
    </source>
</evidence>
<comment type="subcellular location">
    <subcellularLocation>
        <location evidence="11">Cell membrane</location>
        <topology evidence="11">Peripheral membrane protein</topology>
    </subcellularLocation>
</comment>
<keyword evidence="4 11" id="KW-0443">Lipid metabolism</keyword>
<comment type="catalytic activity">
    <reaction evidence="11">
        <text>a 1,2-diacyl-sn-glycero-3-phospho-L-serine + H(+) = a 1,2-diacyl-sn-glycero-3-phosphoethanolamine + CO2</text>
        <dbReference type="Rhea" id="RHEA:20828"/>
        <dbReference type="ChEBI" id="CHEBI:15378"/>
        <dbReference type="ChEBI" id="CHEBI:16526"/>
        <dbReference type="ChEBI" id="CHEBI:57262"/>
        <dbReference type="ChEBI" id="CHEBI:64612"/>
        <dbReference type="EC" id="4.1.1.65"/>
    </reaction>
</comment>
<dbReference type="PANTHER" id="PTHR35809">
    <property type="entry name" value="ARCHAETIDYLSERINE DECARBOXYLASE PROENZYME-RELATED"/>
    <property type="match status" value="1"/>
</dbReference>
<dbReference type="UniPathway" id="UPA00558">
    <property type="reaction ID" value="UER00616"/>
</dbReference>
<dbReference type="PANTHER" id="PTHR35809:SF1">
    <property type="entry name" value="ARCHAETIDYLSERINE DECARBOXYLASE PROENZYME-RELATED"/>
    <property type="match status" value="1"/>
</dbReference>
<evidence type="ECO:0000256" key="7">
    <source>
        <dbReference type="ARBA" id="ARBA00023209"/>
    </source>
</evidence>
<dbReference type="GO" id="GO:0004609">
    <property type="term" value="F:phosphatidylserine decarboxylase activity"/>
    <property type="evidence" value="ECO:0007669"/>
    <property type="project" value="UniProtKB-UniRule"/>
</dbReference>
<keyword evidence="14" id="KW-1185">Reference proteome</keyword>
<dbReference type="InterPro" id="IPR033175">
    <property type="entry name" value="PSD-A"/>
</dbReference>
<dbReference type="HAMAP" id="MF_00664">
    <property type="entry name" value="PS_decarb_PSD_A"/>
    <property type="match status" value="1"/>
</dbReference>